<dbReference type="EMBL" id="CAMXCT010000565">
    <property type="protein sequence ID" value="CAI3980552.1"/>
    <property type="molecule type" value="Genomic_DNA"/>
</dbReference>
<dbReference type="AlphaFoldDB" id="A0A9P1BVP6"/>
<dbReference type="EMBL" id="CAMXCT020000565">
    <property type="protein sequence ID" value="CAL1133927.1"/>
    <property type="molecule type" value="Genomic_DNA"/>
</dbReference>
<comment type="caution">
    <text evidence="2">The sequence shown here is derived from an EMBL/GenBank/DDBJ whole genome shotgun (WGS) entry which is preliminary data.</text>
</comment>
<organism evidence="2">
    <name type="scientific">Cladocopium goreaui</name>
    <dbReference type="NCBI Taxonomy" id="2562237"/>
    <lineage>
        <taxon>Eukaryota</taxon>
        <taxon>Sar</taxon>
        <taxon>Alveolata</taxon>
        <taxon>Dinophyceae</taxon>
        <taxon>Suessiales</taxon>
        <taxon>Symbiodiniaceae</taxon>
        <taxon>Cladocopium</taxon>
    </lineage>
</organism>
<evidence type="ECO:0000313" key="4">
    <source>
        <dbReference type="Proteomes" id="UP001152797"/>
    </source>
</evidence>
<evidence type="ECO:0000256" key="1">
    <source>
        <dbReference type="SAM" id="MobiDB-lite"/>
    </source>
</evidence>
<protein>
    <submittedName>
        <fullName evidence="2">Uncharacterized protein</fullName>
    </submittedName>
</protein>
<evidence type="ECO:0000313" key="2">
    <source>
        <dbReference type="EMBL" id="CAI3980552.1"/>
    </source>
</evidence>
<gene>
    <name evidence="2" type="ORF">C1SCF055_LOCUS8417</name>
</gene>
<feature type="non-terminal residue" evidence="2">
    <location>
        <position position="1"/>
    </location>
</feature>
<sequence length="457" mass="51357">DVTDEMVDWIMTPAKIPGGSASWSEVQSLFKQQRLLKIAMWSCNVRLIRRLLAAWGGRPLHSSAWRALRFMTDPRRKDVEDMFRLYIAERSLQTVEVPFWAMIQLGRKEMRPEEAQYAPPSLREKVASTVTKMHTEACSTMEAAFGTEDAAAFPLDALAAIHKCDADTKAVFQNIINATKLSRPVQLHSSVVRRSKRAATRELLWELRRALCEKRTPDMALAARLLDSGATMRPREASSDDERSDDEEMGRPGGPRFSTDFDDAPRNCLDLLALNRFADPKQLEFAIKKAVEYNADPNHAGYEKPLALAVRGRNLTAVNTLLSLGATVDRQALAALRYISDVRVRHEIEGKFLAAFQRGECSSTLKVLKDVSLWIIVQSGNVKAAKKRLKDQSDSADAGVLLALRRCRDGDKKELRRIMVEKFGERSVAGWSAEAATYELVTELREALIDKRDPDEV</sequence>
<name>A0A9P1BVP6_9DINO</name>
<dbReference type="OrthoDB" id="10487727at2759"/>
<dbReference type="EMBL" id="CAMXCT030000565">
    <property type="protein sequence ID" value="CAL4767864.1"/>
    <property type="molecule type" value="Genomic_DNA"/>
</dbReference>
<reference evidence="2" key="1">
    <citation type="submission" date="2022-10" db="EMBL/GenBank/DDBJ databases">
        <authorList>
            <person name="Chen Y."/>
            <person name="Dougan E. K."/>
            <person name="Chan C."/>
            <person name="Rhodes N."/>
            <person name="Thang M."/>
        </authorList>
    </citation>
    <scope>NUCLEOTIDE SEQUENCE</scope>
</reference>
<keyword evidence="4" id="KW-1185">Reference proteome</keyword>
<feature type="region of interest" description="Disordered" evidence="1">
    <location>
        <begin position="230"/>
        <end position="262"/>
    </location>
</feature>
<accession>A0A9P1BVP6</accession>
<proteinExistence type="predicted"/>
<reference evidence="3 4" key="2">
    <citation type="submission" date="2024-05" db="EMBL/GenBank/DDBJ databases">
        <authorList>
            <person name="Chen Y."/>
            <person name="Shah S."/>
            <person name="Dougan E. K."/>
            <person name="Thang M."/>
            <person name="Chan C."/>
        </authorList>
    </citation>
    <scope>NUCLEOTIDE SEQUENCE [LARGE SCALE GENOMIC DNA]</scope>
</reference>
<dbReference type="Proteomes" id="UP001152797">
    <property type="component" value="Unassembled WGS sequence"/>
</dbReference>
<evidence type="ECO:0000313" key="3">
    <source>
        <dbReference type="EMBL" id="CAL4767864.1"/>
    </source>
</evidence>